<dbReference type="EMBL" id="JBFMKM010000008">
    <property type="protein sequence ID" value="KAL1304854.1"/>
    <property type="molecule type" value="Genomic_DNA"/>
</dbReference>
<evidence type="ECO:0000256" key="3">
    <source>
        <dbReference type="SAM" id="MobiDB-lite"/>
    </source>
</evidence>
<protein>
    <recommendedName>
        <fullName evidence="4">Zn(2)-C6 fungal-type domain-containing protein</fullName>
    </recommendedName>
</protein>
<comment type="caution">
    <text evidence="5">The sequence shown here is derived from an EMBL/GenBank/DDBJ whole genome shotgun (WGS) entry which is preliminary data.</text>
</comment>
<dbReference type="GeneID" id="95977478"/>
<dbReference type="PANTHER" id="PTHR37534">
    <property type="entry name" value="TRANSCRIPTIONAL ACTIVATOR PROTEIN UGA3"/>
    <property type="match status" value="1"/>
</dbReference>
<accession>A0ABR3PFF8</accession>
<dbReference type="InterPro" id="IPR021858">
    <property type="entry name" value="Fun_TF"/>
</dbReference>
<dbReference type="Pfam" id="PF00172">
    <property type="entry name" value="Zn_clus"/>
    <property type="match status" value="1"/>
</dbReference>
<keyword evidence="2" id="KW-0539">Nucleus</keyword>
<dbReference type="InterPro" id="IPR036864">
    <property type="entry name" value="Zn2-C6_fun-type_DNA-bd_sf"/>
</dbReference>
<dbReference type="PANTHER" id="PTHR37534:SF12">
    <property type="entry name" value="ZN(2)-C6 FUNGAL-TYPE DOMAIN-CONTAINING PROTEIN"/>
    <property type="match status" value="1"/>
</dbReference>
<evidence type="ECO:0000256" key="1">
    <source>
        <dbReference type="ARBA" id="ARBA00004123"/>
    </source>
</evidence>
<name>A0ABR3PFF8_9PEZI</name>
<reference evidence="5 6" key="1">
    <citation type="submission" date="2024-07" db="EMBL/GenBank/DDBJ databases">
        <title>Draft sequence of the Neodothiora populina.</title>
        <authorList>
            <person name="Drown D.D."/>
            <person name="Schuette U.S."/>
            <person name="Buechlein A.B."/>
            <person name="Rusch D.R."/>
            <person name="Winton L.W."/>
            <person name="Adams G.A."/>
        </authorList>
    </citation>
    <scope>NUCLEOTIDE SEQUENCE [LARGE SCALE GENOMIC DNA]</scope>
    <source>
        <strain evidence="5 6">CPC 39397</strain>
    </source>
</reference>
<dbReference type="PROSITE" id="PS50048">
    <property type="entry name" value="ZN2_CY6_FUNGAL_2"/>
    <property type="match status" value="1"/>
</dbReference>
<organism evidence="5 6">
    <name type="scientific">Neodothiora populina</name>
    <dbReference type="NCBI Taxonomy" id="2781224"/>
    <lineage>
        <taxon>Eukaryota</taxon>
        <taxon>Fungi</taxon>
        <taxon>Dikarya</taxon>
        <taxon>Ascomycota</taxon>
        <taxon>Pezizomycotina</taxon>
        <taxon>Dothideomycetes</taxon>
        <taxon>Dothideomycetidae</taxon>
        <taxon>Dothideales</taxon>
        <taxon>Dothioraceae</taxon>
        <taxon>Neodothiora</taxon>
    </lineage>
</organism>
<dbReference type="Gene3D" id="4.10.240.10">
    <property type="entry name" value="Zn(2)-C6 fungal-type DNA-binding domain"/>
    <property type="match status" value="1"/>
</dbReference>
<dbReference type="Proteomes" id="UP001562354">
    <property type="component" value="Unassembled WGS sequence"/>
</dbReference>
<gene>
    <name evidence="5" type="ORF">AAFC00_003778</name>
</gene>
<dbReference type="SMART" id="SM00066">
    <property type="entry name" value="GAL4"/>
    <property type="match status" value="1"/>
</dbReference>
<feature type="domain" description="Zn(2)-C6 fungal-type" evidence="4">
    <location>
        <begin position="25"/>
        <end position="55"/>
    </location>
</feature>
<dbReference type="SUPFAM" id="SSF57701">
    <property type="entry name" value="Zn2/Cys6 DNA-binding domain"/>
    <property type="match status" value="1"/>
</dbReference>
<feature type="region of interest" description="Disordered" evidence="3">
    <location>
        <begin position="85"/>
        <end position="118"/>
    </location>
</feature>
<evidence type="ECO:0000259" key="4">
    <source>
        <dbReference type="PROSITE" id="PS50048"/>
    </source>
</evidence>
<dbReference type="PROSITE" id="PS00463">
    <property type="entry name" value="ZN2_CY6_FUNGAL_1"/>
    <property type="match status" value="1"/>
</dbReference>
<evidence type="ECO:0000313" key="5">
    <source>
        <dbReference type="EMBL" id="KAL1304854.1"/>
    </source>
</evidence>
<dbReference type="InterPro" id="IPR001138">
    <property type="entry name" value="Zn2Cys6_DnaBD"/>
</dbReference>
<keyword evidence="6" id="KW-1185">Reference proteome</keyword>
<evidence type="ECO:0000256" key="2">
    <source>
        <dbReference type="ARBA" id="ARBA00023242"/>
    </source>
</evidence>
<evidence type="ECO:0000313" key="6">
    <source>
        <dbReference type="Proteomes" id="UP001562354"/>
    </source>
</evidence>
<dbReference type="RefSeq" id="XP_069201128.1">
    <property type="nucleotide sequence ID" value="XM_069343301.1"/>
</dbReference>
<dbReference type="CDD" id="cd00067">
    <property type="entry name" value="GAL4"/>
    <property type="match status" value="1"/>
</dbReference>
<sequence length="639" mass="71551">MGAPTSTIKDAKAAALKTHRRSRTGCFTCRLRRKKCDEGKPACKACKHLGLTCEYKRPMWWSNGDSRKKNKEDIKDLIKTTQLAKKNAQTPPSLCQSVPTSETCSDQKSQSRDQSVTTPYATECTFPHLSPEGYFAIPPLDPSIPPPHYPIFSPYDVDIKTERQIYVNDVPTRRDSTISTFSTFQPPPSHDITPGYGADSWIQQEYYEHQQESFAEEPIDFDFFQLPHGQVTPTHETIIDVEECDRPLLNHFIDKVAKLIFPILDANQHGSARSDIILPALGSNKCYLHCCLSIAAIHMRSIDVRGAEQLDADIMRHRFATVSELCEALNRDTDHSQILEATLGMIFFNCSVGRPKDSLPDIPWHQHFQAAASLVQKLDLPNNVITLAKSGTPYHPPFNMTLTAWIDILGSTMLGHSPVFADTYRELNIAGAGVGLAELMGCDDHIMFLISEIACLEARKLEGMEEVMLCRYVELLGNEISNSEVAPECIQSAISATGAVRPKQLSINMTCAFRIAARIYLCTMVPGFHTGQQSVINLIARFVEIMDYIPAGAEGFDRALIWPLLVAGSVSLPNSSFRPMFGERCQRLGEAANFGSFGRIRELFKDIWRINEAGFVAGDYQSVHWRDVMQRKEWDSLII</sequence>
<proteinExistence type="predicted"/>
<dbReference type="Pfam" id="PF11951">
    <property type="entry name" value="Fungal_trans_2"/>
    <property type="match status" value="1"/>
</dbReference>
<comment type="subcellular location">
    <subcellularLocation>
        <location evidence="1">Nucleus</location>
    </subcellularLocation>
</comment>